<evidence type="ECO:0000256" key="1">
    <source>
        <dbReference type="ARBA" id="ARBA00004651"/>
    </source>
</evidence>
<feature type="transmembrane region" description="Helical" evidence="7">
    <location>
        <begin position="12"/>
        <end position="38"/>
    </location>
</feature>
<dbReference type="OrthoDB" id="9763297at2"/>
<feature type="transmembrane region" description="Helical" evidence="7">
    <location>
        <begin position="254"/>
        <end position="278"/>
    </location>
</feature>
<keyword evidence="6 7" id="KW-0472">Membrane</keyword>
<dbReference type="GO" id="GO:0022857">
    <property type="term" value="F:transmembrane transporter activity"/>
    <property type="evidence" value="ECO:0007669"/>
    <property type="project" value="InterPro"/>
</dbReference>
<feature type="transmembrane region" description="Helical" evidence="7">
    <location>
        <begin position="44"/>
        <end position="69"/>
    </location>
</feature>
<reference evidence="8" key="1">
    <citation type="submission" date="2009-07" db="EMBL/GenBank/DDBJ databases">
        <authorList>
            <consortium name="US DOE Joint Genome Institute (JGI-PGF)"/>
            <person name="Lucas S."/>
            <person name="Copeland A."/>
            <person name="Lapidus A."/>
            <person name="Glavina del Rio T."/>
            <person name="Tice H."/>
            <person name="Bruce D."/>
            <person name="Goodwin L."/>
            <person name="Pitluck S."/>
            <person name="Larimer F."/>
            <person name="Land M.L."/>
            <person name="Mouttaki H."/>
            <person name="He Z."/>
            <person name="Zhou J."/>
            <person name="Hemme C.L."/>
        </authorList>
    </citation>
    <scope>NUCLEOTIDE SEQUENCE</scope>
    <source>
        <strain evidence="8">DSM 2782</strain>
    </source>
</reference>
<proteinExistence type="predicted"/>
<dbReference type="RefSeq" id="WP_004619325.1">
    <property type="nucleotide sequence ID" value="NZ_ACXX02000006.1"/>
</dbReference>
<feature type="transmembrane region" description="Helical" evidence="7">
    <location>
        <begin position="343"/>
        <end position="362"/>
    </location>
</feature>
<sequence length="433" mass="45941">MNKAGNSAFLKFVILCSGGFVAAIGSGISSFGLGVYVFKETGLASASTLITLLAFLPGLLLAPFAGVLADKYDRRLLMILGDGLSALGLVYILVCMMSGKAQLWQIGVGVTVSSIFSSLVEPSFKATITDLLSEEDYSKASGLVQLSGSAKFLISPLIAGFLLRISDIKLLLVIDICTIFMTVAVTFAVRKGLVSKVSGAKKSFMKEFRTGMTALTKNRGVFMLVLSGIGISFSLGCIQALYTPMILGFSDSSVLGITTTVSACGMLVSSLLLGIIPVRKGFTKVLSRSLFFAGIFMAGFGLRENIILICTFGFFFFSMLPFTNMSLDYLIRTNISNDVQGRVWGLIGIISQLGYVIAYSILGPLADFVFIPMLTPNGILADSIGTVIGTGTSRGVGLLIILAGLLLSITAIILYHVKPIRELENGGEVCTEN</sequence>
<organism evidence="8 9">
    <name type="scientific">Ruminiclostridium papyrosolvens DSM 2782</name>
    <dbReference type="NCBI Taxonomy" id="588581"/>
    <lineage>
        <taxon>Bacteria</taxon>
        <taxon>Bacillati</taxon>
        <taxon>Bacillota</taxon>
        <taxon>Clostridia</taxon>
        <taxon>Eubacteriales</taxon>
        <taxon>Oscillospiraceae</taxon>
        <taxon>Ruminiclostridium</taxon>
    </lineage>
</organism>
<dbReference type="InterPro" id="IPR011701">
    <property type="entry name" value="MFS"/>
</dbReference>
<keyword evidence="4 7" id="KW-0812">Transmembrane</keyword>
<dbReference type="CDD" id="cd06173">
    <property type="entry name" value="MFS_MefA_like"/>
    <property type="match status" value="1"/>
</dbReference>
<feature type="transmembrane region" description="Helical" evidence="7">
    <location>
        <begin position="76"/>
        <end position="97"/>
    </location>
</feature>
<evidence type="ECO:0000256" key="3">
    <source>
        <dbReference type="ARBA" id="ARBA00022475"/>
    </source>
</evidence>
<dbReference type="EMBL" id="ACXX02000006">
    <property type="protein sequence ID" value="EGD47902.1"/>
    <property type="molecule type" value="Genomic_DNA"/>
</dbReference>
<feature type="transmembrane region" description="Helical" evidence="7">
    <location>
        <begin position="396"/>
        <end position="417"/>
    </location>
</feature>
<dbReference type="SUPFAM" id="SSF103473">
    <property type="entry name" value="MFS general substrate transporter"/>
    <property type="match status" value="1"/>
</dbReference>
<keyword evidence="5 7" id="KW-1133">Transmembrane helix</keyword>
<keyword evidence="9" id="KW-1185">Reference proteome</keyword>
<gene>
    <name evidence="8" type="ORF">Cpap_2307</name>
</gene>
<evidence type="ECO:0000256" key="4">
    <source>
        <dbReference type="ARBA" id="ARBA00022692"/>
    </source>
</evidence>
<evidence type="ECO:0000313" key="8">
    <source>
        <dbReference type="EMBL" id="EGD47902.1"/>
    </source>
</evidence>
<name>F1TD35_9FIRM</name>
<evidence type="ECO:0000313" key="9">
    <source>
        <dbReference type="Proteomes" id="UP000003860"/>
    </source>
</evidence>
<dbReference type="AlphaFoldDB" id="F1TD35"/>
<comment type="subcellular location">
    <subcellularLocation>
        <location evidence="1">Cell membrane</location>
        <topology evidence="1">Multi-pass membrane protein</topology>
    </subcellularLocation>
</comment>
<feature type="transmembrane region" description="Helical" evidence="7">
    <location>
        <begin position="168"/>
        <end position="189"/>
    </location>
</feature>
<comment type="caution">
    <text evidence="8">The sequence shown here is derived from an EMBL/GenBank/DDBJ whole genome shotgun (WGS) entry which is preliminary data.</text>
</comment>
<reference evidence="8" key="2">
    <citation type="submission" date="2011-01" db="EMBL/GenBank/DDBJ databases">
        <title>The Non-contiguous Finished genome of Clostridium papyrosolvens.</title>
        <authorList>
            <person name="Lucas S."/>
            <person name="Copeland A."/>
            <person name="Lapidus A."/>
            <person name="Cheng J.-F."/>
            <person name="Goodwin L."/>
            <person name="Pitluck S."/>
            <person name="Misra M."/>
            <person name="Chertkov O."/>
            <person name="Detter J.C."/>
            <person name="Han C."/>
            <person name="Tapia R."/>
            <person name="Land M."/>
            <person name="Hauser L."/>
            <person name="Kyrpides N."/>
            <person name="Ivanova N."/>
            <person name="Pagani I."/>
            <person name="Mouttaki H."/>
            <person name="He Z."/>
            <person name="Zhou J."/>
            <person name="Hemme C.L."/>
            <person name="Woyke T."/>
        </authorList>
    </citation>
    <scope>NUCLEOTIDE SEQUENCE [LARGE SCALE GENOMIC DNA]</scope>
    <source>
        <strain evidence="8">DSM 2782</strain>
    </source>
</reference>
<dbReference type="Proteomes" id="UP000003860">
    <property type="component" value="Unassembled WGS sequence"/>
</dbReference>
<feature type="transmembrane region" description="Helical" evidence="7">
    <location>
        <begin position="221"/>
        <end position="242"/>
    </location>
</feature>
<dbReference type="GO" id="GO:0005886">
    <property type="term" value="C:plasma membrane"/>
    <property type="evidence" value="ECO:0007669"/>
    <property type="project" value="UniProtKB-SubCell"/>
</dbReference>
<evidence type="ECO:0000256" key="6">
    <source>
        <dbReference type="ARBA" id="ARBA00023136"/>
    </source>
</evidence>
<dbReference type="Gene3D" id="1.20.1250.20">
    <property type="entry name" value="MFS general substrate transporter like domains"/>
    <property type="match status" value="1"/>
</dbReference>
<keyword evidence="2" id="KW-0813">Transport</keyword>
<dbReference type="PANTHER" id="PTHR43266">
    <property type="entry name" value="MACROLIDE-EFFLUX PROTEIN"/>
    <property type="match status" value="1"/>
</dbReference>
<evidence type="ECO:0000256" key="2">
    <source>
        <dbReference type="ARBA" id="ARBA00022448"/>
    </source>
</evidence>
<dbReference type="STRING" id="588581.Cpap_2307"/>
<protein>
    <submittedName>
        <fullName evidence="8">Major facilitator superfamily MFS_1</fullName>
    </submittedName>
</protein>
<feature type="transmembrane region" description="Helical" evidence="7">
    <location>
        <begin position="140"/>
        <end position="162"/>
    </location>
</feature>
<evidence type="ECO:0000256" key="5">
    <source>
        <dbReference type="ARBA" id="ARBA00022989"/>
    </source>
</evidence>
<dbReference type="Pfam" id="PF07690">
    <property type="entry name" value="MFS_1"/>
    <property type="match status" value="1"/>
</dbReference>
<keyword evidence="3" id="KW-1003">Cell membrane</keyword>
<evidence type="ECO:0000256" key="7">
    <source>
        <dbReference type="SAM" id="Phobius"/>
    </source>
</evidence>
<accession>F1TD35</accession>
<feature type="transmembrane region" description="Helical" evidence="7">
    <location>
        <begin position="306"/>
        <end position="331"/>
    </location>
</feature>
<dbReference type="InterPro" id="IPR036259">
    <property type="entry name" value="MFS_trans_sf"/>
</dbReference>
<dbReference type="PANTHER" id="PTHR43266:SF2">
    <property type="entry name" value="MAJOR FACILITATOR SUPERFAMILY (MFS) PROFILE DOMAIN-CONTAINING PROTEIN"/>
    <property type="match status" value="1"/>
</dbReference>
<dbReference type="eggNOG" id="COG0477">
    <property type="taxonomic scope" value="Bacteria"/>
</dbReference>